<dbReference type="Gene3D" id="2.40.100.10">
    <property type="entry name" value="Cyclophilin-like"/>
    <property type="match status" value="1"/>
</dbReference>
<dbReference type="FunFam" id="1.25.40.10:FF:000029">
    <property type="entry name" value="peptidyl-prolyl cis-trans isomerase D"/>
    <property type="match status" value="1"/>
</dbReference>
<dbReference type="EMBL" id="CP064814">
    <property type="protein sequence ID" value="QPG75538.1"/>
    <property type="molecule type" value="Genomic_DNA"/>
</dbReference>
<dbReference type="PANTHER" id="PTHR11071:SF561">
    <property type="entry name" value="PEPTIDYL-PROLYL CIS-TRANS ISOMERASE D-RELATED"/>
    <property type="match status" value="1"/>
</dbReference>
<dbReference type="InterPro" id="IPR029000">
    <property type="entry name" value="Cyclophilin-like_dom_sf"/>
</dbReference>
<dbReference type="PROSITE" id="PS00170">
    <property type="entry name" value="CSA_PPIASE_1"/>
    <property type="match status" value="1"/>
</dbReference>
<reference evidence="9" key="1">
    <citation type="submission" date="2020-10" db="EMBL/GenBank/DDBJ databases">
        <authorList>
            <person name="Roach M.J.R."/>
        </authorList>
    </citation>
    <scope>NUCLEOTIDE SEQUENCE</scope>
    <source>
        <strain evidence="9">CBS 1945</strain>
    </source>
</reference>
<dbReference type="PRINTS" id="PR00153">
    <property type="entry name" value="CSAPPISMRASE"/>
</dbReference>
<accession>A0A875S3K9</accession>
<evidence type="ECO:0000256" key="4">
    <source>
        <dbReference type="ARBA" id="ARBA00022803"/>
    </source>
</evidence>
<dbReference type="AlphaFoldDB" id="A0A875S3K9"/>
<dbReference type="Pfam" id="PF00160">
    <property type="entry name" value="Pro_isomerase"/>
    <property type="match status" value="1"/>
</dbReference>
<dbReference type="GO" id="GO:0051082">
    <property type="term" value="F:unfolded protein binding"/>
    <property type="evidence" value="ECO:0007669"/>
    <property type="project" value="UniProtKB-ARBA"/>
</dbReference>
<dbReference type="InterPro" id="IPR019734">
    <property type="entry name" value="TPR_rpt"/>
</dbReference>
<dbReference type="CDD" id="cd01926">
    <property type="entry name" value="cyclophilin_ABH_like"/>
    <property type="match status" value="1"/>
</dbReference>
<dbReference type="GeneID" id="62196294"/>
<protein>
    <recommendedName>
        <fullName evidence="2">peptidylprolyl isomerase</fullName>
        <ecNumber evidence="2">5.2.1.8</ecNumber>
    </recommendedName>
</protein>
<evidence type="ECO:0000256" key="5">
    <source>
        <dbReference type="ARBA" id="ARBA00023110"/>
    </source>
</evidence>
<comment type="catalytic activity">
    <reaction evidence="1">
        <text>[protein]-peptidylproline (omega=180) = [protein]-peptidylproline (omega=0)</text>
        <dbReference type="Rhea" id="RHEA:16237"/>
        <dbReference type="Rhea" id="RHEA-COMP:10747"/>
        <dbReference type="Rhea" id="RHEA-COMP:10748"/>
        <dbReference type="ChEBI" id="CHEBI:83833"/>
        <dbReference type="ChEBI" id="CHEBI:83834"/>
        <dbReference type="EC" id="5.2.1.8"/>
    </reaction>
</comment>
<dbReference type="Proteomes" id="UP000662931">
    <property type="component" value="Chromosome 3"/>
</dbReference>
<evidence type="ECO:0000313" key="9">
    <source>
        <dbReference type="EMBL" id="QPG75538.1"/>
    </source>
</evidence>
<evidence type="ECO:0000256" key="6">
    <source>
        <dbReference type="ARBA" id="ARBA00023235"/>
    </source>
</evidence>
<dbReference type="GO" id="GO:0016018">
    <property type="term" value="F:cyclosporin A binding"/>
    <property type="evidence" value="ECO:0007669"/>
    <property type="project" value="TreeGrafter"/>
</dbReference>
<dbReference type="GO" id="GO:0042026">
    <property type="term" value="P:protein refolding"/>
    <property type="evidence" value="ECO:0007669"/>
    <property type="project" value="UniProtKB-ARBA"/>
</dbReference>
<evidence type="ECO:0000256" key="2">
    <source>
        <dbReference type="ARBA" id="ARBA00013194"/>
    </source>
</evidence>
<dbReference type="OrthoDB" id="193499at2759"/>
<dbReference type="RefSeq" id="XP_038779103.1">
    <property type="nucleotide sequence ID" value="XM_038923175.1"/>
</dbReference>
<keyword evidence="10" id="KW-1185">Reference proteome</keyword>
<dbReference type="SUPFAM" id="SSF50891">
    <property type="entry name" value="Cyclophilin-like"/>
    <property type="match status" value="1"/>
</dbReference>
<evidence type="ECO:0000256" key="1">
    <source>
        <dbReference type="ARBA" id="ARBA00000971"/>
    </source>
</evidence>
<feature type="domain" description="PPIase cyclophilin-type" evidence="8">
    <location>
        <begin position="3"/>
        <end position="160"/>
    </location>
</feature>
<evidence type="ECO:0000256" key="3">
    <source>
        <dbReference type="ARBA" id="ARBA00022737"/>
    </source>
</evidence>
<gene>
    <name evidence="9" type="ORF">FOA43_002893</name>
</gene>
<evidence type="ECO:0000256" key="7">
    <source>
        <dbReference type="PROSITE-ProRule" id="PRU00339"/>
    </source>
</evidence>
<dbReference type="SMART" id="SM00028">
    <property type="entry name" value="TPR"/>
    <property type="match status" value="3"/>
</dbReference>
<sequence>MIYLDITIGDEKAGRIALELFDDIVPRTAENFKELCTEEKGFGYKGCTFHRVIKGFMIQGGDFTNHNGTGGKSIYGEKFEDENFQMKHDKPFLLSMANSGPNTNGSQFFITTAPTPHLNGKHVVFGQVITGKSIVRQIERQETDKGDKPLKACIISDCGILKEGDPTKFVDETGDPFEESLKDEFSVDEKDSESVFTAVKEIKQFGTDSYKKGNLKLALKKYVKASAYLEEFLPEDLAEEKVTELWHLKVSCYLNAALMSMKMKDSQETIKFSKKALECEQLEAKSKAKAYYRRAMGHLLGHNEEDAIGDFLKAKEIEPKDGGVIKGLQDARMKLKERKDKERKAFGKLFN</sequence>
<dbReference type="KEGG" id="bnn:FOA43_002893"/>
<keyword evidence="3" id="KW-0677">Repeat</keyword>
<dbReference type="FunFam" id="2.40.100.10:FF:000001">
    <property type="entry name" value="Peptidyl-prolyl cis-trans isomerase"/>
    <property type="match status" value="1"/>
</dbReference>
<dbReference type="PROSITE" id="PS50005">
    <property type="entry name" value="TPR"/>
    <property type="match status" value="1"/>
</dbReference>
<dbReference type="InterPro" id="IPR011990">
    <property type="entry name" value="TPR-like_helical_dom_sf"/>
</dbReference>
<evidence type="ECO:0000259" key="8">
    <source>
        <dbReference type="PROSITE" id="PS50072"/>
    </source>
</evidence>
<dbReference type="GO" id="GO:0003755">
    <property type="term" value="F:peptidyl-prolyl cis-trans isomerase activity"/>
    <property type="evidence" value="ECO:0007669"/>
    <property type="project" value="UniProtKB-KW"/>
</dbReference>
<dbReference type="InterPro" id="IPR020892">
    <property type="entry name" value="Cyclophilin-type_PPIase_CS"/>
</dbReference>
<feature type="repeat" description="TPR" evidence="7">
    <location>
        <begin position="288"/>
        <end position="321"/>
    </location>
</feature>
<evidence type="ECO:0000313" key="10">
    <source>
        <dbReference type="Proteomes" id="UP000662931"/>
    </source>
</evidence>
<keyword evidence="5" id="KW-0697">Rotamase</keyword>
<name>A0A875S3K9_EENNA</name>
<keyword evidence="4 7" id="KW-0802">TPR repeat</keyword>
<dbReference type="InterPro" id="IPR002130">
    <property type="entry name" value="Cyclophilin-type_PPIase_dom"/>
</dbReference>
<dbReference type="PANTHER" id="PTHR11071">
    <property type="entry name" value="PEPTIDYL-PROLYL CIS-TRANS ISOMERASE"/>
    <property type="match status" value="1"/>
</dbReference>
<keyword evidence="6" id="KW-0413">Isomerase</keyword>
<dbReference type="EC" id="5.2.1.8" evidence="2"/>
<organism evidence="9 10">
    <name type="scientific">Eeniella nana</name>
    <name type="common">Yeast</name>
    <name type="synonym">Brettanomyces nanus</name>
    <dbReference type="NCBI Taxonomy" id="13502"/>
    <lineage>
        <taxon>Eukaryota</taxon>
        <taxon>Fungi</taxon>
        <taxon>Dikarya</taxon>
        <taxon>Ascomycota</taxon>
        <taxon>Saccharomycotina</taxon>
        <taxon>Pichiomycetes</taxon>
        <taxon>Pichiales</taxon>
        <taxon>Pichiaceae</taxon>
        <taxon>Brettanomyces</taxon>
    </lineage>
</organism>
<dbReference type="Gene3D" id="1.25.40.10">
    <property type="entry name" value="Tetratricopeptide repeat domain"/>
    <property type="match status" value="1"/>
</dbReference>
<proteinExistence type="predicted"/>
<dbReference type="PROSITE" id="PS50072">
    <property type="entry name" value="CSA_PPIASE_2"/>
    <property type="match status" value="1"/>
</dbReference>
<dbReference type="GO" id="GO:0005737">
    <property type="term" value="C:cytoplasm"/>
    <property type="evidence" value="ECO:0007669"/>
    <property type="project" value="TreeGrafter"/>
</dbReference>
<dbReference type="SUPFAM" id="SSF48452">
    <property type="entry name" value="TPR-like"/>
    <property type="match status" value="1"/>
</dbReference>